<dbReference type="Pfam" id="PF02687">
    <property type="entry name" value="FtsX"/>
    <property type="match status" value="1"/>
</dbReference>
<gene>
    <name evidence="10" type="ORF">GJB61_25710</name>
</gene>
<dbReference type="PANTHER" id="PTHR30572">
    <property type="entry name" value="MEMBRANE COMPONENT OF TRANSPORTER-RELATED"/>
    <property type="match status" value="1"/>
</dbReference>
<keyword evidence="11" id="KW-1185">Reference proteome</keyword>
<dbReference type="GO" id="GO:0008270">
    <property type="term" value="F:zinc ion binding"/>
    <property type="evidence" value="ECO:0007669"/>
    <property type="project" value="InterPro"/>
</dbReference>
<sequence length="1363" mass="152260">MLKLLGSFWWRNKERFIVLLIGVFIVSSGLSFLSGLMESNKGTVMETLQNKWQVSYHILVRPPGTTLTDEQNQLIEPNLPGGISGGISTQQWNQIKQIAGVEVAAPLAVIGYSGYGLSLDGYTKVEEPGIYNSKLKVSIDNGMQLQNTEEYNVYGTYKFSLDKDMAQTYRIADYGTNNIFVDTVEYQSLLVGIDPVEENKLVGLNQALKPLDGETSRYFSASDKSTAKYNTQFQSKEISLPILVSRNVLPENATYTFETTRLDLPFSTPEEASAAITELGTAGVKSYLQKSPVDSKQSHSYSSEQVFEALVDNLFNQDMQFQGIRSFQLCTPMQFNPVSSPYMDRWPVAYQLQTHNLPQTAAVNDHAVSTYAAFTDQFPEYYRPLKKLMDTQSPDRIAQFQLLPEYIGMYDPANLQVTKDIGNLFPMDTYSTPTAKSVLNKNGQPVNPQVHLSSIHNPLGFMTSPPTMLTTLDAAGLIMGDAPISVIRVKVNGVVEITEANRAKLERVAATIRETTGLLADVTFASSPQPVLIQIPPSGTQTDLGWIEQQWIKLGTAFTLVSEVKVGFSGMLVLIMVVAVIYVAVTNLVSFLVRKQQFAVLLSIGWRYSQINRLIFTEAGLIGLVVALVTWSMESYFIFIGRRQIALSEFLAVGGFGFLIYSMGAIAPIILVRRISPVESLRSGETSVAVRRVTPVLHLFQLALAHFTGKLKRNSLSVVSMTIPATLLMFLVFVTLRLKGTFYTSWLGQYAAAEIGPMHYVAMIICLIISVLTIAEIMWQNVTERNAEVALLKALGWRKNMIRRLILWEGVIAGTLAGVLSLILGTLFITGIYGQFPGRELWVILPFALVPLMAGLAGSIIPAELAAGAGLRKGLAGRISASKLSTRLLKGALTIALLLMLALSAASVQRIMHPVDDSSASAVIPETDDTHLPEPVSGSAKIGDLSQFIPHPIANNNKAAYDLDLLMNEQGQFTVKAIIHITNTSSDHWDQLVFYMIPNIFTLPDEQYIYRKDARFKLNSVQINEKKASYTLNRDTLEIPLEDGLAPTADTKVEVSYTFTLPEKGIRFSRTGQSFDLAQWYPMLATYENGWNKQPYLLAIESYHTDFSDFTLHYKLPSKYRVISTSDLDPVESVSSGELKAKHVKEFMVSFTKDLSPIRQSVDNIEIKVWAGTEDKQYIENALKTAVGALHFFNQNIGAYPHKQLDIILGDRLSMEYPGIVAIFTQKDIRHVIVHEIAHQWFYGVVSNDTFHDGWLDEGMTELATSLYLKDYSFAESLYQPNRQYSNLPLSDYRNGEIGSSLYAQPTLKFKELFERQKDDNIGFLQVYFKTYQYKQVDTKEFIAFVKAYYGMEDHSFFDGWIK</sequence>
<feature type="domain" description="Peptidase M1 membrane alanine aminopeptidase" evidence="8">
    <location>
        <begin position="1219"/>
        <end position="1271"/>
    </location>
</feature>
<evidence type="ECO:0000256" key="6">
    <source>
        <dbReference type="ARBA" id="ARBA00038076"/>
    </source>
</evidence>
<dbReference type="Gene3D" id="1.10.390.10">
    <property type="entry name" value="Neutral Protease Domain 2"/>
    <property type="match status" value="1"/>
</dbReference>
<comment type="caution">
    <text evidence="10">The sequence shown here is derived from an EMBL/GenBank/DDBJ whole genome shotgun (WGS) entry which is preliminary data.</text>
</comment>
<organism evidence="10 11">
    <name type="scientific">Paenibacillus monticola</name>
    <dbReference type="NCBI Taxonomy" id="2666075"/>
    <lineage>
        <taxon>Bacteria</taxon>
        <taxon>Bacillati</taxon>
        <taxon>Bacillota</taxon>
        <taxon>Bacilli</taxon>
        <taxon>Bacillales</taxon>
        <taxon>Paenibacillaceae</taxon>
        <taxon>Paenibacillus</taxon>
    </lineage>
</organism>
<name>A0A7X2L5C8_9BACL</name>
<feature type="transmembrane region" description="Helical" evidence="7">
    <location>
        <begin position="650"/>
        <end position="672"/>
    </location>
</feature>
<dbReference type="RefSeq" id="WP_154121860.1">
    <property type="nucleotide sequence ID" value="NZ_WJXB01000013.1"/>
</dbReference>
<evidence type="ECO:0000256" key="4">
    <source>
        <dbReference type="ARBA" id="ARBA00022989"/>
    </source>
</evidence>
<evidence type="ECO:0000256" key="5">
    <source>
        <dbReference type="ARBA" id="ARBA00023136"/>
    </source>
</evidence>
<dbReference type="SUPFAM" id="SSF55486">
    <property type="entry name" value="Metalloproteases ('zincins'), catalytic domain"/>
    <property type="match status" value="1"/>
</dbReference>
<reference evidence="10 11" key="1">
    <citation type="submission" date="2019-11" db="EMBL/GenBank/DDBJ databases">
        <title>Paenibacillus monticola sp. nov., a novel PGPR strain isolated from mountain sample in China.</title>
        <authorList>
            <person name="Zhao Q."/>
            <person name="Li H.-P."/>
            <person name="Zhang J.-L."/>
        </authorList>
    </citation>
    <scope>NUCLEOTIDE SEQUENCE [LARGE SCALE GENOMIC DNA]</scope>
    <source>
        <strain evidence="10 11">LC-T2</strain>
    </source>
</reference>
<protein>
    <submittedName>
        <fullName evidence="10">FtsX-like permease family protein</fullName>
    </submittedName>
</protein>
<keyword evidence="5 7" id="KW-0472">Membrane</keyword>
<keyword evidence="4 7" id="KW-1133">Transmembrane helix</keyword>
<evidence type="ECO:0000259" key="8">
    <source>
        <dbReference type="Pfam" id="PF01433"/>
    </source>
</evidence>
<comment type="similarity">
    <text evidence="6">Belongs to the ABC-4 integral membrane protein family.</text>
</comment>
<proteinExistence type="inferred from homology"/>
<keyword evidence="3 7" id="KW-0812">Transmembrane</keyword>
<dbReference type="Proteomes" id="UP000463051">
    <property type="component" value="Unassembled WGS sequence"/>
</dbReference>
<feature type="transmembrane region" description="Helical" evidence="7">
    <location>
        <begin position="888"/>
        <end position="908"/>
    </location>
</feature>
<evidence type="ECO:0000256" key="2">
    <source>
        <dbReference type="ARBA" id="ARBA00022475"/>
    </source>
</evidence>
<feature type="transmembrane region" description="Helical" evidence="7">
    <location>
        <begin position="758"/>
        <end position="779"/>
    </location>
</feature>
<accession>A0A7X2L5C8</accession>
<evidence type="ECO:0000259" key="9">
    <source>
        <dbReference type="Pfam" id="PF02687"/>
    </source>
</evidence>
<dbReference type="EMBL" id="WJXB01000013">
    <property type="protein sequence ID" value="MRN56376.1"/>
    <property type="molecule type" value="Genomic_DNA"/>
</dbReference>
<dbReference type="GO" id="GO:0008237">
    <property type="term" value="F:metallopeptidase activity"/>
    <property type="evidence" value="ECO:0007669"/>
    <property type="project" value="InterPro"/>
</dbReference>
<dbReference type="GO" id="GO:0005886">
    <property type="term" value="C:plasma membrane"/>
    <property type="evidence" value="ECO:0007669"/>
    <property type="project" value="UniProtKB-SubCell"/>
</dbReference>
<evidence type="ECO:0000256" key="1">
    <source>
        <dbReference type="ARBA" id="ARBA00004651"/>
    </source>
</evidence>
<feature type="domain" description="ABC3 transporter permease C-terminal" evidence="9">
    <location>
        <begin position="761"/>
        <end position="832"/>
    </location>
</feature>
<evidence type="ECO:0000256" key="3">
    <source>
        <dbReference type="ARBA" id="ARBA00022692"/>
    </source>
</evidence>
<keyword evidence="2" id="KW-1003">Cell membrane</keyword>
<evidence type="ECO:0000313" key="10">
    <source>
        <dbReference type="EMBL" id="MRN56376.1"/>
    </source>
</evidence>
<dbReference type="InterPro" id="IPR014782">
    <property type="entry name" value="Peptidase_M1_dom"/>
</dbReference>
<dbReference type="CDD" id="cd09604">
    <property type="entry name" value="M1_APN_like"/>
    <property type="match status" value="1"/>
</dbReference>
<dbReference type="Pfam" id="PF01433">
    <property type="entry name" value="Peptidase_M1"/>
    <property type="match status" value="1"/>
</dbReference>
<comment type="subcellular location">
    <subcellularLocation>
        <location evidence="1">Cell membrane</location>
        <topology evidence="1">Multi-pass membrane protein</topology>
    </subcellularLocation>
</comment>
<evidence type="ECO:0000313" key="11">
    <source>
        <dbReference type="Proteomes" id="UP000463051"/>
    </source>
</evidence>
<evidence type="ECO:0000256" key="7">
    <source>
        <dbReference type="SAM" id="Phobius"/>
    </source>
</evidence>
<dbReference type="GO" id="GO:0022857">
    <property type="term" value="F:transmembrane transporter activity"/>
    <property type="evidence" value="ECO:0007669"/>
    <property type="project" value="TreeGrafter"/>
</dbReference>
<feature type="transmembrane region" description="Helical" evidence="7">
    <location>
        <begin position="841"/>
        <end position="867"/>
    </location>
</feature>
<dbReference type="InterPro" id="IPR050250">
    <property type="entry name" value="Macrolide_Exporter_MacB"/>
</dbReference>
<dbReference type="InterPro" id="IPR027268">
    <property type="entry name" value="Peptidase_M4/M1_CTD_sf"/>
</dbReference>
<feature type="transmembrane region" description="Helical" evidence="7">
    <location>
        <begin position="568"/>
        <end position="593"/>
    </location>
</feature>
<feature type="transmembrane region" description="Helical" evidence="7">
    <location>
        <begin position="16"/>
        <end position="37"/>
    </location>
</feature>
<feature type="transmembrane region" description="Helical" evidence="7">
    <location>
        <begin position="805"/>
        <end position="829"/>
    </location>
</feature>
<dbReference type="InterPro" id="IPR003838">
    <property type="entry name" value="ABC3_permease_C"/>
</dbReference>
<feature type="transmembrane region" description="Helical" evidence="7">
    <location>
        <begin position="716"/>
        <end position="738"/>
    </location>
</feature>
<dbReference type="PANTHER" id="PTHR30572:SF4">
    <property type="entry name" value="ABC TRANSPORTER PERMEASE YTRF"/>
    <property type="match status" value="1"/>
</dbReference>
<feature type="transmembrane region" description="Helical" evidence="7">
    <location>
        <begin position="614"/>
        <end position="638"/>
    </location>
</feature>